<accession>A0ABT7ENX6</accession>
<keyword evidence="1" id="KW-0378">Hydrolase</keyword>
<dbReference type="InterPro" id="IPR007404">
    <property type="entry name" value="YdjM-like"/>
</dbReference>
<dbReference type="RefSeq" id="WP_284137911.1">
    <property type="nucleotide sequence ID" value="NZ_JASJUT010000007.1"/>
</dbReference>
<evidence type="ECO:0000313" key="2">
    <source>
        <dbReference type="Proteomes" id="UP001231915"/>
    </source>
</evidence>
<name>A0ABT7ENX6_9GAMM</name>
<proteinExistence type="predicted"/>
<comment type="caution">
    <text evidence="1">The sequence shown here is derived from an EMBL/GenBank/DDBJ whole genome shotgun (WGS) entry which is preliminary data.</text>
</comment>
<evidence type="ECO:0000313" key="1">
    <source>
        <dbReference type="EMBL" id="MDK2596759.1"/>
    </source>
</evidence>
<protein>
    <submittedName>
        <fullName evidence="1">Metal-dependent hydrolase</fullName>
    </submittedName>
</protein>
<keyword evidence="2" id="KW-1185">Reference proteome</keyword>
<reference evidence="1 2" key="1">
    <citation type="submission" date="2023-05" db="EMBL/GenBank/DDBJ databases">
        <title>Pseudoalteromonas ardens sp. nov., Pseudoalteromonas obscura sp. nov., and Pseudoalteromonas umbrosa sp. nov., isolated from the coral Montipora capitata.</title>
        <authorList>
            <person name="Thomas E.M."/>
            <person name="Smith E.M."/>
            <person name="Papke E."/>
            <person name="Shlafstein M.D."/>
            <person name="Oline D.K."/>
            <person name="Videau P."/>
            <person name="Saw J.H."/>
            <person name="Strangman W.K."/>
            <person name="Ushijima B."/>
        </authorList>
    </citation>
    <scope>NUCLEOTIDE SEQUENCE [LARGE SCALE GENOMIC DNA]</scope>
    <source>
        <strain evidence="1 2">P94</strain>
    </source>
</reference>
<dbReference type="EMBL" id="JASJUT010000007">
    <property type="protein sequence ID" value="MDK2596759.1"/>
    <property type="molecule type" value="Genomic_DNA"/>
</dbReference>
<dbReference type="GO" id="GO:0016787">
    <property type="term" value="F:hydrolase activity"/>
    <property type="evidence" value="ECO:0007669"/>
    <property type="project" value="UniProtKB-KW"/>
</dbReference>
<dbReference type="Proteomes" id="UP001231915">
    <property type="component" value="Unassembled WGS sequence"/>
</dbReference>
<organism evidence="1 2">
    <name type="scientific">Pseudoalteromonas obscura</name>
    <dbReference type="NCBI Taxonomy" id="3048491"/>
    <lineage>
        <taxon>Bacteria</taxon>
        <taxon>Pseudomonadati</taxon>
        <taxon>Pseudomonadota</taxon>
        <taxon>Gammaproteobacteria</taxon>
        <taxon>Alteromonadales</taxon>
        <taxon>Pseudoalteromonadaceae</taxon>
        <taxon>Pseudoalteromonas</taxon>
    </lineage>
</organism>
<gene>
    <name evidence="1" type="ORF">QNM18_17045</name>
</gene>
<sequence length="187" mass="21068">MAPGTHFLLSWTISTTLLKYRRERTLVTVSGVVADVDGLGLAVDLLTGTSNWYGQLHHVVTHNLATSIVLASICAWLASVQKHVVWALSFICFHLHILCDVMGSKGPDGFQWPIYYLYPLSSEFTLVWAQQWLLNGWQNQLFTATLLLASLYIAVDKNITCLEVLSVRMDAEVFNMYTKYVGKNNVR</sequence>
<dbReference type="Pfam" id="PF04307">
    <property type="entry name" value="YdjM"/>
    <property type="match status" value="1"/>
</dbReference>